<dbReference type="Gene3D" id="3.30.700.10">
    <property type="entry name" value="Glycoprotein, Type 4 Pilin"/>
    <property type="match status" value="1"/>
</dbReference>
<gene>
    <name evidence="2" type="ORF">QTP81_09605</name>
</gene>
<keyword evidence="1" id="KW-1133">Transmembrane helix</keyword>
<dbReference type="SUPFAM" id="SSF54523">
    <property type="entry name" value="Pili subunits"/>
    <property type="match status" value="1"/>
</dbReference>
<evidence type="ECO:0000313" key="2">
    <source>
        <dbReference type="EMBL" id="MDM7860850.1"/>
    </source>
</evidence>
<organism evidence="2 3">
    <name type="scientific">Alteromonas arenosi</name>
    <dbReference type="NCBI Taxonomy" id="3055817"/>
    <lineage>
        <taxon>Bacteria</taxon>
        <taxon>Pseudomonadati</taxon>
        <taxon>Pseudomonadota</taxon>
        <taxon>Gammaproteobacteria</taxon>
        <taxon>Alteromonadales</taxon>
        <taxon>Alteromonadaceae</taxon>
        <taxon>Alteromonas/Salinimonas group</taxon>
        <taxon>Alteromonas</taxon>
    </lineage>
</organism>
<sequence length="177" mass="18893">MVVKSQRNGFTLIELILVIVIIGVLAVIAAPRFIDLSGDANAAVMKNMEGNLETSLNLILAKKAIQRASSTVDYGGDTIVLQSGFPQPDASQLRYWLNTSLPSTTFTADRYTVPCDLSDFCVVGNRPASEAPVIPGLNSGTKLYIWPKGYVLDACFAYYGNPDDGSLPVIGAITTGC</sequence>
<proteinExistence type="predicted"/>
<dbReference type="Pfam" id="PF07963">
    <property type="entry name" value="N_methyl"/>
    <property type="match status" value="1"/>
</dbReference>
<protein>
    <submittedName>
        <fullName evidence="2">Prepilin-type N-terminal cleavage/methylation domain-containing protein</fullName>
    </submittedName>
</protein>
<dbReference type="RefSeq" id="WP_289365134.1">
    <property type="nucleotide sequence ID" value="NZ_JAUCBP010000007.1"/>
</dbReference>
<evidence type="ECO:0000256" key="1">
    <source>
        <dbReference type="SAM" id="Phobius"/>
    </source>
</evidence>
<accession>A0ABT7SXF7</accession>
<dbReference type="EMBL" id="JAUCBP010000007">
    <property type="protein sequence ID" value="MDM7860850.1"/>
    <property type="molecule type" value="Genomic_DNA"/>
</dbReference>
<evidence type="ECO:0000313" key="3">
    <source>
        <dbReference type="Proteomes" id="UP001234343"/>
    </source>
</evidence>
<dbReference type="Proteomes" id="UP001234343">
    <property type="component" value="Unassembled WGS sequence"/>
</dbReference>
<comment type="caution">
    <text evidence="2">The sequence shown here is derived from an EMBL/GenBank/DDBJ whole genome shotgun (WGS) entry which is preliminary data.</text>
</comment>
<dbReference type="NCBIfam" id="TIGR02532">
    <property type="entry name" value="IV_pilin_GFxxxE"/>
    <property type="match status" value="1"/>
</dbReference>
<feature type="transmembrane region" description="Helical" evidence="1">
    <location>
        <begin position="12"/>
        <end position="34"/>
    </location>
</feature>
<keyword evidence="1" id="KW-0472">Membrane</keyword>
<keyword evidence="3" id="KW-1185">Reference proteome</keyword>
<name>A0ABT7SXF7_9ALTE</name>
<reference evidence="2 3" key="1">
    <citation type="submission" date="2023-06" db="EMBL/GenBank/DDBJ databases">
        <title>Alteromonas sp. ASW11-36 isolated from intertidal sand.</title>
        <authorList>
            <person name="Li Y."/>
        </authorList>
    </citation>
    <scope>NUCLEOTIDE SEQUENCE [LARGE SCALE GENOMIC DNA]</scope>
    <source>
        <strain evidence="2 3">ASW11-36</strain>
    </source>
</reference>
<keyword evidence="1" id="KW-0812">Transmembrane</keyword>
<dbReference type="InterPro" id="IPR045584">
    <property type="entry name" value="Pilin-like"/>
</dbReference>
<dbReference type="InterPro" id="IPR012902">
    <property type="entry name" value="N_methyl_site"/>
</dbReference>